<dbReference type="Proteomes" id="UP001185659">
    <property type="component" value="Unassembled WGS sequence"/>
</dbReference>
<organism evidence="2 3">
    <name type="scientific">Nitratireductor aquimarinus</name>
    <dbReference type="NCBI Taxonomy" id="889300"/>
    <lineage>
        <taxon>Bacteria</taxon>
        <taxon>Pseudomonadati</taxon>
        <taxon>Pseudomonadota</taxon>
        <taxon>Alphaproteobacteria</taxon>
        <taxon>Hyphomicrobiales</taxon>
        <taxon>Phyllobacteriaceae</taxon>
        <taxon>Nitratireductor</taxon>
    </lineage>
</organism>
<name>A0ABU4AJX7_9HYPH</name>
<keyword evidence="3" id="KW-1185">Reference proteome</keyword>
<reference evidence="2 3" key="1">
    <citation type="submission" date="2023-10" db="EMBL/GenBank/DDBJ databases">
        <authorList>
            <person name="Venkata Ramana C."/>
            <person name="Sasikala C."/>
            <person name="Dhurka M."/>
        </authorList>
    </citation>
    <scope>NUCLEOTIDE SEQUENCE [LARGE SCALE GENOMIC DNA]</scope>
    <source>
        <strain evidence="2 3">KCTC 32151</strain>
    </source>
</reference>
<feature type="transmembrane region" description="Helical" evidence="1">
    <location>
        <begin position="150"/>
        <end position="167"/>
    </location>
</feature>
<feature type="transmembrane region" description="Helical" evidence="1">
    <location>
        <begin position="119"/>
        <end position="138"/>
    </location>
</feature>
<keyword evidence="1" id="KW-1133">Transmembrane helix</keyword>
<feature type="transmembrane region" description="Helical" evidence="1">
    <location>
        <begin position="81"/>
        <end position="99"/>
    </location>
</feature>
<feature type="transmembrane region" description="Helical" evidence="1">
    <location>
        <begin position="12"/>
        <end position="31"/>
    </location>
</feature>
<protein>
    <submittedName>
        <fullName evidence="2">Uncharacterized protein</fullName>
    </submittedName>
</protein>
<keyword evidence="1" id="KW-0472">Membrane</keyword>
<evidence type="ECO:0000256" key="1">
    <source>
        <dbReference type="SAM" id="Phobius"/>
    </source>
</evidence>
<proteinExistence type="predicted"/>
<sequence length="196" mass="22879">MEQSIPNTDQLIHIRVVLGVVMGLSLARLLNGLAHFVQHPGKIRIYSVHIGWVLFLFLAVVHFWWFQFSLIYISYWTFEHYIFVIMYAALFFFICALLFPDDMKEYSGFADYFHSRQTWFFALLAALYAVDIIDTLAKGVEHFKNLGPEYPLRQAVMITLSIVAIFVKSRRFHLSFVTAALAIQVLWIIQYFQVLA</sequence>
<feature type="transmembrane region" description="Helical" evidence="1">
    <location>
        <begin position="52"/>
        <end position="75"/>
    </location>
</feature>
<dbReference type="EMBL" id="JAWLIP010000004">
    <property type="protein sequence ID" value="MDV6226547.1"/>
    <property type="molecule type" value="Genomic_DNA"/>
</dbReference>
<dbReference type="RefSeq" id="WP_317561148.1">
    <property type="nucleotide sequence ID" value="NZ_JAWLIP010000004.1"/>
</dbReference>
<evidence type="ECO:0000313" key="2">
    <source>
        <dbReference type="EMBL" id="MDV6226547.1"/>
    </source>
</evidence>
<evidence type="ECO:0000313" key="3">
    <source>
        <dbReference type="Proteomes" id="UP001185659"/>
    </source>
</evidence>
<feature type="transmembrane region" description="Helical" evidence="1">
    <location>
        <begin position="174"/>
        <end position="192"/>
    </location>
</feature>
<comment type="caution">
    <text evidence="2">The sequence shown here is derived from an EMBL/GenBank/DDBJ whole genome shotgun (WGS) entry which is preliminary data.</text>
</comment>
<accession>A0ABU4AJX7</accession>
<gene>
    <name evidence="2" type="ORF">R2G56_09665</name>
</gene>
<keyword evidence="1" id="KW-0812">Transmembrane</keyword>